<dbReference type="Proteomes" id="UP000663970">
    <property type="component" value="Unassembled WGS sequence"/>
</dbReference>
<keyword evidence="2" id="KW-1185">Reference proteome</keyword>
<proteinExistence type="predicted"/>
<comment type="caution">
    <text evidence="1">The sequence shown here is derived from an EMBL/GenBank/DDBJ whole genome shotgun (WGS) entry which is preliminary data.</text>
</comment>
<accession>A0ABS3DSM5</accession>
<dbReference type="EMBL" id="JAEKJY010000001">
    <property type="protein sequence ID" value="MBN8234329.1"/>
    <property type="molecule type" value="Genomic_DNA"/>
</dbReference>
<name>A0ABS3DSM5_9BACI</name>
<evidence type="ECO:0000313" key="2">
    <source>
        <dbReference type="Proteomes" id="UP000663970"/>
    </source>
</evidence>
<protein>
    <recommendedName>
        <fullName evidence="3">Copper amine oxidase-like N-terminal domain-containing protein</fullName>
    </recommendedName>
</protein>
<gene>
    <name evidence="1" type="ORF">JF544_03675</name>
</gene>
<sequence length="455" mass="52508">MKLFFRMVPIFLIGGILVLLYPWSGAEKKAEETERSGEVDVHVERDTLHISYTFHNLEPGIYKAELPEKVGELSCSYEDGRSCWMDQQQLNYEGGDPVTVHYQKPFEEGFVDESWLLKLHKDGEYQEIPFTLTVKDLSKEAFRWTAPVKLESSIAMEHVHYYRFEAAEVPFPLFAADQTQQDVWKVEDNVVIYEKDESLTYEQQADLRRALEGQSGRVVELDRNHSSTTASLVKRKDREVENLEGEILTAHLQSSAGGISDFHEQVIQDVYRSDPPMTEAGKQIKSGLSTQELRSWKEVLLSENQVENVPVFLDDTLSEITQGTTHFFQRKAANEDVSFFFTLDQDLQLQGARLEERAVRYKQVWYYPLASILKASDFSWSTLEDGKVFRIQTDDNHLRFFVDQDSFIVNEESFGTGEEVVKSLGGIVYMKEEELENLLNFRVVKDEDVIAFQKK</sequence>
<dbReference type="RefSeq" id="WP_206932462.1">
    <property type="nucleotide sequence ID" value="NZ_JAEKJY010000001.1"/>
</dbReference>
<evidence type="ECO:0000313" key="1">
    <source>
        <dbReference type="EMBL" id="MBN8234329.1"/>
    </source>
</evidence>
<reference evidence="1 2" key="1">
    <citation type="submission" date="2020-12" db="EMBL/GenBank/DDBJ databases">
        <title>Oil enriched cultivation method for isolating marine PHA-producing bacteria.</title>
        <authorList>
            <person name="Zheng W."/>
            <person name="Yu S."/>
            <person name="Huang Y."/>
        </authorList>
    </citation>
    <scope>NUCLEOTIDE SEQUENCE [LARGE SCALE GENOMIC DNA]</scope>
    <source>
        <strain evidence="1 2">SY-2-6</strain>
    </source>
</reference>
<organism evidence="1 2">
    <name type="scientific">Halobacillus kuroshimensis</name>
    <dbReference type="NCBI Taxonomy" id="302481"/>
    <lineage>
        <taxon>Bacteria</taxon>
        <taxon>Bacillati</taxon>
        <taxon>Bacillota</taxon>
        <taxon>Bacilli</taxon>
        <taxon>Bacillales</taxon>
        <taxon>Bacillaceae</taxon>
        <taxon>Halobacillus</taxon>
    </lineage>
</organism>
<evidence type="ECO:0008006" key="3">
    <source>
        <dbReference type="Google" id="ProtNLM"/>
    </source>
</evidence>